<organism evidence="1 2">
    <name type="scientific">Spongiactinospora rosea</name>
    <dbReference type="NCBI Taxonomy" id="2248750"/>
    <lineage>
        <taxon>Bacteria</taxon>
        <taxon>Bacillati</taxon>
        <taxon>Actinomycetota</taxon>
        <taxon>Actinomycetes</taxon>
        <taxon>Streptosporangiales</taxon>
        <taxon>Streptosporangiaceae</taxon>
        <taxon>Spongiactinospora</taxon>
    </lineage>
</organism>
<protein>
    <submittedName>
        <fullName evidence="1">Uncharacterized protein</fullName>
    </submittedName>
</protein>
<comment type="caution">
    <text evidence="1">The sequence shown here is derived from an EMBL/GenBank/DDBJ whole genome shotgun (WGS) entry which is preliminary data.</text>
</comment>
<dbReference type="Proteomes" id="UP000253303">
    <property type="component" value="Unassembled WGS sequence"/>
</dbReference>
<keyword evidence="2" id="KW-1185">Reference proteome</keyword>
<sequence length="179" mass="19809">MTPAASIVEADRWQSCFVGEPVELVGEVLGVQWVSEFAGGDEPAISPVLTGGELFFGLLGAWWRRAATLPASMAMVRSLASVFGLPWMGCQSSWTICQLIPIVLASSLTSRRLRLAASPRRGLKEHCPGSMVWAGDRVVREFALVPDLPDPARDVVYRRRRQFENAIYTRSMGIDRDSW</sequence>
<dbReference type="EMBL" id="QMEY01000030">
    <property type="protein sequence ID" value="RBQ14655.1"/>
    <property type="molecule type" value="Genomic_DNA"/>
</dbReference>
<gene>
    <name evidence="1" type="ORF">DP939_39290</name>
</gene>
<evidence type="ECO:0000313" key="1">
    <source>
        <dbReference type="EMBL" id="RBQ14655.1"/>
    </source>
</evidence>
<dbReference type="AlphaFoldDB" id="A0A366LL47"/>
<proteinExistence type="predicted"/>
<accession>A0A366LL47</accession>
<evidence type="ECO:0000313" key="2">
    <source>
        <dbReference type="Proteomes" id="UP000253303"/>
    </source>
</evidence>
<name>A0A366LL47_9ACTN</name>
<reference evidence="1 2" key="1">
    <citation type="submission" date="2018-06" db="EMBL/GenBank/DDBJ databases">
        <title>Sphaerisporangium craniellae sp. nov., isolated from a marine sponge in the South China Sea.</title>
        <authorList>
            <person name="Li L."/>
        </authorList>
    </citation>
    <scope>NUCLEOTIDE SEQUENCE [LARGE SCALE GENOMIC DNA]</scope>
    <source>
        <strain evidence="1 2">LHW63015</strain>
    </source>
</reference>